<dbReference type="EMBL" id="FUYA01000003">
    <property type="protein sequence ID" value="SKA70076.1"/>
    <property type="molecule type" value="Genomic_DNA"/>
</dbReference>
<feature type="domain" description="Tryptophan synthase beta chain-like PALP" evidence="6">
    <location>
        <begin position="59"/>
        <end position="363"/>
    </location>
</feature>
<comment type="similarity">
    <text evidence="2">Belongs to the ACC deaminase/D-cysteine desulfhydrase family.</text>
</comment>
<keyword evidence="3 5" id="KW-0663">Pyridoxal phosphate</keyword>
<accession>A0A1T4VYK9</accession>
<evidence type="ECO:0000256" key="1">
    <source>
        <dbReference type="ARBA" id="ARBA00001933"/>
    </source>
</evidence>
<evidence type="ECO:0000256" key="5">
    <source>
        <dbReference type="PIRSR" id="PIRSR006278-2"/>
    </source>
</evidence>
<evidence type="ECO:0000259" key="6">
    <source>
        <dbReference type="Pfam" id="PF00291"/>
    </source>
</evidence>
<dbReference type="PANTHER" id="PTHR43780">
    <property type="entry name" value="1-AMINOCYCLOPROPANE-1-CARBOXYLATE DEAMINASE-RELATED"/>
    <property type="match status" value="1"/>
</dbReference>
<evidence type="ECO:0000256" key="3">
    <source>
        <dbReference type="ARBA" id="ARBA00022898"/>
    </source>
</evidence>
<dbReference type="STRING" id="1121442.SAMN02745702_01275"/>
<dbReference type="InterPro" id="IPR001926">
    <property type="entry name" value="TrpB-like_PALP"/>
</dbReference>
<proteinExistence type="inferred from homology"/>
<dbReference type="Pfam" id="PF00291">
    <property type="entry name" value="PALP"/>
    <property type="match status" value="1"/>
</dbReference>
<dbReference type="InterPro" id="IPR036052">
    <property type="entry name" value="TrpB-like_PALP_sf"/>
</dbReference>
<feature type="modified residue" description="N6-(pyridoxal phosphate)lysine" evidence="5">
    <location>
        <position position="94"/>
    </location>
</feature>
<sequence>MTILQAVLSILSNDPNFWDHRNSTRPPNLDQFSNEIFNLLKDFTMNLAQFPRRGYVKEATPIEAIPSFSKALGGKVNLFIKRDDLLPGCAGGNKTRKLDFSIADALSKGADTIITCGAVQSNHCRLTLAWAVKEGLDCHLILEERVKGTYNPDASGNNFLFHLMGVKSINVVAGGSDMMAEMEKLAATLKGQGKNPYIVPGGASNPIGATGYVACAQETLEQLFAMGLNIDHMVVPSGSAGTHAGIVTGMIGCNAGIPVSGINVSRPKDVQEGIVHKLAEATAERVGVKGGIPREAIECFDSYVGPGYSIPTESMVEAVKLLASTEGILLDPVYSGKAMAGLIDLVRKGHFAEGSNVLFLHTGGSPALYAYLDTFRG</sequence>
<dbReference type="Gene3D" id="3.40.50.1100">
    <property type="match status" value="2"/>
</dbReference>
<evidence type="ECO:0000256" key="2">
    <source>
        <dbReference type="ARBA" id="ARBA00008639"/>
    </source>
</evidence>
<evidence type="ECO:0000313" key="7">
    <source>
        <dbReference type="EMBL" id="SKA70076.1"/>
    </source>
</evidence>
<dbReference type="AlphaFoldDB" id="A0A1T4VYK9"/>
<dbReference type="NCBIfam" id="NF003031">
    <property type="entry name" value="PRK03910.1-4"/>
    <property type="match status" value="1"/>
</dbReference>
<evidence type="ECO:0000256" key="4">
    <source>
        <dbReference type="PIRSR" id="PIRSR006278-1"/>
    </source>
</evidence>
<name>A0A1T4VYK9_9BACT</name>
<protein>
    <submittedName>
        <fullName evidence="7">D-cysteine desulfhydrase</fullName>
    </submittedName>
</protein>
<dbReference type="PIRSF" id="PIRSF006278">
    <property type="entry name" value="ACCD_DCysDesulf"/>
    <property type="match status" value="1"/>
</dbReference>
<dbReference type="SUPFAM" id="SSF53686">
    <property type="entry name" value="Tryptophan synthase beta subunit-like PLP-dependent enzymes"/>
    <property type="match status" value="1"/>
</dbReference>
<gene>
    <name evidence="7" type="ORF">SAMN02745702_01275</name>
</gene>
<keyword evidence="8" id="KW-1185">Reference proteome</keyword>
<dbReference type="InterPro" id="IPR027278">
    <property type="entry name" value="ACCD_DCysDesulf"/>
</dbReference>
<organism evidence="7 8">
    <name type="scientific">Desulfobaculum bizertense DSM 18034</name>
    <dbReference type="NCBI Taxonomy" id="1121442"/>
    <lineage>
        <taxon>Bacteria</taxon>
        <taxon>Pseudomonadati</taxon>
        <taxon>Thermodesulfobacteriota</taxon>
        <taxon>Desulfovibrionia</taxon>
        <taxon>Desulfovibrionales</taxon>
        <taxon>Desulfovibrionaceae</taxon>
        <taxon>Desulfobaculum</taxon>
    </lineage>
</organism>
<dbReference type="PANTHER" id="PTHR43780:SF2">
    <property type="entry name" value="1-AMINOCYCLOPROPANE-1-CARBOXYLATE DEAMINASE-RELATED"/>
    <property type="match status" value="1"/>
</dbReference>
<dbReference type="InterPro" id="IPR005966">
    <property type="entry name" value="D-Cys_desShydrase"/>
</dbReference>
<feature type="active site" description="Nucleophile" evidence="4">
    <location>
        <position position="121"/>
    </location>
</feature>
<evidence type="ECO:0000313" key="8">
    <source>
        <dbReference type="Proteomes" id="UP000189733"/>
    </source>
</evidence>
<dbReference type="GO" id="GO:0019148">
    <property type="term" value="F:D-cysteine desulfhydrase activity"/>
    <property type="evidence" value="ECO:0007669"/>
    <property type="project" value="TreeGrafter"/>
</dbReference>
<comment type="cofactor">
    <cofactor evidence="1">
        <name>pyridoxal 5'-phosphate</name>
        <dbReference type="ChEBI" id="CHEBI:597326"/>
    </cofactor>
</comment>
<dbReference type="Proteomes" id="UP000189733">
    <property type="component" value="Unassembled WGS sequence"/>
</dbReference>
<reference evidence="7 8" key="1">
    <citation type="submission" date="2017-02" db="EMBL/GenBank/DDBJ databases">
        <authorList>
            <person name="Peterson S.W."/>
        </authorList>
    </citation>
    <scope>NUCLEOTIDE SEQUENCE [LARGE SCALE GENOMIC DNA]</scope>
    <source>
        <strain evidence="7 8">DSM 18034</strain>
    </source>
</reference>
<dbReference type="NCBIfam" id="TIGR01275">
    <property type="entry name" value="ACC_deam_rel"/>
    <property type="match status" value="1"/>
</dbReference>